<organism evidence="1 2">
    <name type="scientific">Thelephora ganbajun</name>
    <name type="common">Ganba fungus</name>
    <dbReference type="NCBI Taxonomy" id="370292"/>
    <lineage>
        <taxon>Eukaryota</taxon>
        <taxon>Fungi</taxon>
        <taxon>Dikarya</taxon>
        <taxon>Basidiomycota</taxon>
        <taxon>Agaricomycotina</taxon>
        <taxon>Agaricomycetes</taxon>
        <taxon>Thelephorales</taxon>
        <taxon>Thelephoraceae</taxon>
        <taxon>Thelephora</taxon>
    </lineage>
</organism>
<gene>
    <name evidence="1" type="ORF">BDM02DRAFT_3185408</name>
</gene>
<dbReference type="Proteomes" id="UP000886501">
    <property type="component" value="Unassembled WGS sequence"/>
</dbReference>
<evidence type="ECO:0000313" key="1">
    <source>
        <dbReference type="EMBL" id="KAF9650364.1"/>
    </source>
</evidence>
<comment type="caution">
    <text evidence="1">The sequence shown here is derived from an EMBL/GenBank/DDBJ whole genome shotgun (WGS) entry which is preliminary data.</text>
</comment>
<proteinExistence type="predicted"/>
<name>A0ACB6ZLF3_THEGA</name>
<dbReference type="EMBL" id="MU117985">
    <property type="protein sequence ID" value="KAF9650364.1"/>
    <property type="molecule type" value="Genomic_DNA"/>
</dbReference>
<reference evidence="1" key="1">
    <citation type="submission" date="2019-10" db="EMBL/GenBank/DDBJ databases">
        <authorList>
            <consortium name="DOE Joint Genome Institute"/>
            <person name="Kuo A."/>
            <person name="Miyauchi S."/>
            <person name="Kiss E."/>
            <person name="Drula E."/>
            <person name="Kohler A."/>
            <person name="Sanchez-Garcia M."/>
            <person name="Andreopoulos B."/>
            <person name="Barry K.W."/>
            <person name="Bonito G."/>
            <person name="Buee M."/>
            <person name="Carver A."/>
            <person name="Chen C."/>
            <person name="Cichocki N."/>
            <person name="Clum A."/>
            <person name="Culley D."/>
            <person name="Crous P.W."/>
            <person name="Fauchery L."/>
            <person name="Girlanda M."/>
            <person name="Hayes R."/>
            <person name="Keri Z."/>
            <person name="Labutti K."/>
            <person name="Lipzen A."/>
            <person name="Lombard V."/>
            <person name="Magnuson J."/>
            <person name="Maillard F."/>
            <person name="Morin E."/>
            <person name="Murat C."/>
            <person name="Nolan M."/>
            <person name="Ohm R."/>
            <person name="Pangilinan J."/>
            <person name="Pereira M."/>
            <person name="Perotto S."/>
            <person name="Peter M."/>
            <person name="Riley R."/>
            <person name="Sitrit Y."/>
            <person name="Stielow B."/>
            <person name="Szollosi G."/>
            <person name="Zifcakova L."/>
            <person name="Stursova M."/>
            <person name="Spatafora J.W."/>
            <person name="Tedersoo L."/>
            <person name="Vaario L.-M."/>
            <person name="Yamada A."/>
            <person name="Yan M."/>
            <person name="Wang P."/>
            <person name="Xu J."/>
            <person name="Bruns T."/>
            <person name="Baldrian P."/>
            <person name="Vilgalys R."/>
            <person name="Henrissat B."/>
            <person name="Grigoriev I.V."/>
            <person name="Hibbett D."/>
            <person name="Nagy L.G."/>
            <person name="Martin F.M."/>
        </authorList>
    </citation>
    <scope>NUCLEOTIDE SEQUENCE</scope>
    <source>
        <strain evidence="1">P2</strain>
    </source>
</reference>
<sequence>MSTAEGENSSTDTLPELGYPSPGQIADSVIGPKSAATDNDSGDASSSETNKPDPKSKQDGSPPVSLSAKPKSSRHARSPSPSPPPPPTRPPLRTIRLEIKLGGPNNYEVNLSTLAKETDQRPPTPEPVKRDSSDSEGEAEGGDEGKPQPKKRRRRNAAMEYYDTSDPFIDDSELPMDERTFFAQTKQQGFYVSSGEVALLKDKPTRKPKSKKVNLLSPAGVLATVGSIGITKDASNSTEDDDKKRKSAEDHSEAVKKRRTDVRPFHQELEQMIESLKVAIANESWVKGKFPPVLKPMLAQVALKAVVLGEYDDNFFNLMPKIFPYNRYTLSKLIKRLIWKDHIAILTERQNELLAELAELTKEGFGKAQEEWEKSVAVWEKRQEKLKAENTEAGSVSGDAAASGSVAAPHAGDETAASGAEDAAPKANAKEAHPPAKKYRLTEPMKSIIWQLVCLSNECCRIENERNTLEGTGQSVSEQGVRKSLYQKIVQAFPQGWISSGQISREVSSMKKKLEKESVEDGD</sequence>
<reference evidence="1" key="2">
    <citation type="journal article" date="2020" name="Nat. Commun.">
        <title>Large-scale genome sequencing of mycorrhizal fungi provides insights into the early evolution of symbiotic traits.</title>
        <authorList>
            <person name="Miyauchi S."/>
            <person name="Kiss E."/>
            <person name="Kuo A."/>
            <person name="Drula E."/>
            <person name="Kohler A."/>
            <person name="Sanchez-Garcia M."/>
            <person name="Morin E."/>
            <person name="Andreopoulos B."/>
            <person name="Barry K.W."/>
            <person name="Bonito G."/>
            <person name="Buee M."/>
            <person name="Carver A."/>
            <person name="Chen C."/>
            <person name="Cichocki N."/>
            <person name="Clum A."/>
            <person name="Culley D."/>
            <person name="Crous P.W."/>
            <person name="Fauchery L."/>
            <person name="Girlanda M."/>
            <person name="Hayes R.D."/>
            <person name="Keri Z."/>
            <person name="LaButti K."/>
            <person name="Lipzen A."/>
            <person name="Lombard V."/>
            <person name="Magnuson J."/>
            <person name="Maillard F."/>
            <person name="Murat C."/>
            <person name="Nolan M."/>
            <person name="Ohm R.A."/>
            <person name="Pangilinan J."/>
            <person name="Pereira M.F."/>
            <person name="Perotto S."/>
            <person name="Peter M."/>
            <person name="Pfister S."/>
            <person name="Riley R."/>
            <person name="Sitrit Y."/>
            <person name="Stielow J.B."/>
            <person name="Szollosi G."/>
            <person name="Zifcakova L."/>
            <person name="Stursova M."/>
            <person name="Spatafora J.W."/>
            <person name="Tedersoo L."/>
            <person name="Vaario L.M."/>
            <person name="Yamada A."/>
            <person name="Yan M."/>
            <person name="Wang P."/>
            <person name="Xu J."/>
            <person name="Bruns T."/>
            <person name="Baldrian P."/>
            <person name="Vilgalys R."/>
            <person name="Dunand C."/>
            <person name="Henrissat B."/>
            <person name="Grigoriev I.V."/>
            <person name="Hibbett D."/>
            <person name="Nagy L.G."/>
            <person name="Martin F.M."/>
        </authorList>
    </citation>
    <scope>NUCLEOTIDE SEQUENCE</scope>
    <source>
        <strain evidence="1">P2</strain>
    </source>
</reference>
<protein>
    <submittedName>
        <fullName evidence="1">Uncharacterized protein</fullName>
    </submittedName>
</protein>
<accession>A0ACB6ZLF3</accession>
<keyword evidence="2" id="KW-1185">Reference proteome</keyword>
<evidence type="ECO:0000313" key="2">
    <source>
        <dbReference type="Proteomes" id="UP000886501"/>
    </source>
</evidence>